<dbReference type="SUPFAM" id="SSF54791">
    <property type="entry name" value="Eukaryotic type KH-domain (KH-domain type I)"/>
    <property type="match status" value="2"/>
</dbReference>
<dbReference type="EMBL" id="OC867851">
    <property type="protein sequence ID" value="CAD7633737.1"/>
    <property type="molecule type" value="Genomic_DNA"/>
</dbReference>
<dbReference type="InterPro" id="IPR004088">
    <property type="entry name" value="KH_dom_type_1"/>
</dbReference>
<dbReference type="Pfam" id="PF00013">
    <property type="entry name" value="KH_1"/>
    <property type="match status" value="2"/>
</dbReference>
<protein>
    <recommendedName>
        <fullName evidence="2">K Homology domain-containing protein</fullName>
    </recommendedName>
</protein>
<sequence>MSLRKDLVDVLIAVPSTPETGCKTTVTEQIPVPTSEHVAQIVGKCGSKIKFLRSQTNTCIKTPFRGEEPVFVVSGEPSDVRRAVDAIQKASQHFTRLIESRSKSCAIGEFTIEVEVPHPYVGAVVGRNGAVITRIKQLTNTRINTPKGGDLHPKFEVTGTRVNVMAAREAIHQKVVDAYCMRNK</sequence>
<dbReference type="InterPro" id="IPR004087">
    <property type="entry name" value="KH_dom"/>
</dbReference>
<proteinExistence type="predicted"/>
<dbReference type="GO" id="GO:0010468">
    <property type="term" value="P:regulation of gene expression"/>
    <property type="evidence" value="ECO:0007669"/>
    <property type="project" value="UniProtKB-ARBA"/>
</dbReference>
<dbReference type="InterPro" id="IPR036612">
    <property type="entry name" value="KH_dom_type_1_sf"/>
</dbReference>
<name>A0A7R9L2R4_9ACAR</name>
<evidence type="ECO:0000259" key="2">
    <source>
        <dbReference type="SMART" id="SM00322"/>
    </source>
</evidence>
<feature type="domain" description="K Homology" evidence="2">
    <location>
        <begin position="108"/>
        <end position="176"/>
    </location>
</feature>
<dbReference type="OrthoDB" id="427410at2759"/>
<evidence type="ECO:0000313" key="4">
    <source>
        <dbReference type="Proteomes" id="UP000759131"/>
    </source>
</evidence>
<organism evidence="3">
    <name type="scientific">Medioppia subpectinata</name>
    <dbReference type="NCBI Taxonomy" id="1979941"/>
    <lineage>
        <taxon>Eukaryota</taxon>
        <taxon>Metazoa</taxon>
        <taxon>Ecdysozoa</taxon>
        <taxon>Arthropoda</taxon>
        <taxon>Chelicerata</taxon>
        <taxon>Arachnida</taxon>
        <taxon>Acari</taxon>
        <taxon>Acariformes</taxon>
        <taxon>Sarcoptiformes</taxon>
        <taxon>Oribatida</taxon>
        <taxon>Brachypylina</taxon>
        <taxon>Oppioidea</taxon>
        <taxon>Oppiidae</taxon>
        <taxon>Medioppia</taxon>
    </lineage>
</organism>
<dbReference type="PANTHER" id="PTHR23285">
    <property type="entry name" value="RING FINGER AND KH DOMAIN CONTAINING PROTEIN 1"/>
    <property type="match status" value="1"/>
</dbReference>
<dbReference type="SMART" id="SM00322">
    <property type="entry name" value="KH"/>
    <property type="match status" value="2"/>
</dbReference>
<evidence type="ECO:0000256" key="1">
    <source>
        <dbReference type="PROSITE-ProRule" id="PRU00117"/>
    </source>
</evidence>
<dbReference type="Gene3D" id="3.30.1370.10">
    <property type="entry name" value="K Homology domain, type 1"/>
    <property type="match status" value="2"/>
</dbReference>
<keyword evidence="1" id="KW-0694">RNA-binding</keyword>
<reference evidence="3" key="1">
    <citation type="submission" date="2020-11" db="EMBL/GenBank/DDBJ databases">
        <authorList>
            <person name="Tran Van P."/>
        </authorList>
    </citation>
    <scope>NUCLEOTIDE SEQUENCE</scope>
</reference>
<dbReference type="InterPro" id="IPR047227">
    <property type="entry name" value="MEX3"/>
</dbReference>
<evidence type="ECO:0000313" key="3">
    <source>
        <dbReference type="EMBL" id="CAD7633737.1"/>
    </source>
</evidence>
<dbReference type="PANTHER" id="PTHR23285:SF7">
    <property type="entry name" value="LD09246P1"/>
    <property type="match status" value="1"/>
</dbReference>
<feature type="domain" description="K Homology" evidence="2">
    <location>
        <begin position="24"/>
        <end position="92"/>
    </location>
</feature>
<dbReference type="GO" id="GO:0003723">
    <property type="term" value="F:RNA binding"/>
    <property type="evidence" value="ECO:0007669"/>
    <property type="project" value="UniProtKB-UniRule"/>
</dbReference>
<accession>A0A7R9L2R4</accession>
<dbReference type="Proteomes" id="UP000759131">
    <property type="component" value="Unassembled WGS sequence"/>
</dbReference>
<dbReference type="EMBL" id="CAJPIZ010013276">
    <property type="protein sequence ID" value="CAG2114167.1"/>
    <property type="molecule type" value="Genomic_DNA"/>
</dbReference>
<gene>
    <name evidence="3" type="ORF">OSB1V03_LOCUS14133</name>
</gene>
<keyword evidence="4" id="KW-1185">Reference proteome</keyword>
<dbReference type="AlphaFoldDB" id="A0A7R9L2R4"/>
<dbReference type="PROSITE" id="PS50084">
    <property type="entry name" value="KH_TYPE_1"/>
    <property type="match status" value="2"/>
</dbReference>